<keyword evidence="2" id="KW-1185">Reference proteome</keyword>
<dbReference type="KEGG" id="mmai:sS8_2606"/>
<organism evidence="1 2">
    <name type="scientific">Methylocaldum marinum</name>
    <dbReference type="NCBI Taxonomy" id="1432792"/>
    <lineage>
        <taxon>Bacteria</taxon>
        <taxon>Pseudomonadati</taxon>
        <taxon>Pseudomonadota</taxon>
        <taxon>Gammaproteobacteria</taxon>
        <taxon>Methylococcales</taxon>
        <taxon>Methylococcaceae</taxon>
        <taxon>Methylocaldum</taxon>
    </lineage>
</organism>
<proteinExistence type="predicted"/>
<dbReference type="AlphaFoldDB" id="A0A250KSR4"/>
<evidence type="ECO:0000313" key="1">
    <source>
        <dbReference type="EMBL" id="BBA34554.1"/>
    </source>
</evidence>
<sequence length="126" mass="13998">MVPPYPAKPGAWYESRRADIASDIPTTPGGSDFYLTLVSLGWQRLPKHDSERVSVRENIQPAGGWRRPRSQSEMLREETKLTVTTGDPAPELSFKDKPEFAIPNQGRLTRSGAFHAESRCSATTVV</sequence>
<name>A0A250KSR4_9GAMM</name>
<protein>
    <submittedName>
        <fullName evidence="1">Uncharacterized protein</fullName>
    </submittedName>
</protein>
<dbReference type="EMBL" id="AP017928">
    <property type="protein sequence ID" value="BBA34554.1"/>
    <property type="molecule type" value="Genomic_DNA"/>
</dbReference>
<dbReference type="Proteomes" id="UP000266313">
    <property type="component" value="Chromosome"/>
</dbReference>
<accession>A0A250KSR4</accession>
<reference evidence="1 2" key="1">
    <citation type="submission" date="2016-12" db="EMBL/GenBank/DDBJ databases">
        <title>Genome sequencing of Methylocaldum marinum.</title>
        <authorList>
            <person name="Takeuchi M."/>
            <person name="Kamagata Y."/>
            <person name="Hiraoka S."/>
            <person name="Oshima K."/>
            <person name="Hattori M."/>
            <person name="Iwasaki W."/>
        </authorList>
    </citation>
    <scope>NUCLEOTIDE SEQUENCE [LARGE SCALE GENOMIC DNA]</scope>
    <source>
        <strain evidence="1 2">S8</strain>
    </source>
</reference>
<evidence type="ECO:0000313" key="2">
    <source>
        <dbReference type="Proteomes" id="UP000266313"/>
    </source>
</evidence>
<gene>
    <name evidence="1" type="ORF">sS8_2606</name>
</gene>